<evidence type="ECO:0000313" key="4">
    <source>
        <dbReference type="EMBL" id="KAF3947341.1"/>
    </source>
</evidence>
<protein>
    <recommendedName>
        <fullName evidence="3">Disease resistance R13L4/SHOC-2-like LRR domain-containing protein</fullName>
    </recommendedName>
</protein>
<keyword evidence="1" id="KW-0677">Repeat</keyword>
<dbReference type="OrthoDB" id="2016095at2759"/>
<sequence>MEINIDYCNDLEELPVGLYDIIHLKKISITNYHKLFAQPEEIGKLVNLEVLRLRSCTDLSKLPDSIRSLHKLSILDISNCLSIMKLPQHIGELCNLKELNMKGCLRLRTQFPESIMDLEQLKLVVCDEERARLWEPIKEFLTELKVEVAEKDINLNWLPK</sequence>
<dbReference type="PANTHER" id="PTHR36766:SF3">
    <property type="entry name" value="RPW8 DOMAIN-CONTAINING PROTEIN"/>
    <property type="match status" value="1"/>
</dbReference>
<organism evidence="4 5">
    <name type="scientific">Castanea mollissima</name>
    <name type="common">Chinese chestnut</name>
    <dbReference type="NCBI Taxonomy" id="60419"/>
    <lineage>
        <taxon>Eukaryota</taxon>
        <taxon>Viridiplantae</taxon>
        <taxon>Streptophyta</taxon>
        <taxon>Embryophyta</taxon>
        <taxon>Tracheophyta</taxon>
        <taxon>Spermatophyta</taxon>
        <taxon>Magnoliopsida</taxon>
        <taxon>eudicotyledons</taxon>
        <taxon>Gunneridae</taxon>
        <taxon>Pentapetalae</taxon>
        <taxon>rosids</taxon>
        <taxon>fabids</taxon>
        <taxon>Fagales</taxon>
        <taxon>Fagaceae</taxon>
        <taxon>Castanea</taxon>
    </lineage>
</organism>
<dbReference type="GO" id="GO:0006952">
    <property type="term" value="P:defense response"/>
    <property type="evidence" value="ECO:0007669"/>
    <property type="project" value="UniProtKB-KW"/>
</dbReference>
<dbReference type="Proteomes" id="UP000737018">
    <property type="component" value="Unassembled WGS sequence"/>
</dbReference>
<dbReference type="EMBL" id="JRKL02007906">
    <property type="protein sequence ID" value="KAF3947341.1"/>
    <property type="molecule type" value="Genomic_DNA"/>
</dbReference>
<feature type="domain" description="Disease resistance R13L4/SHOC-2-like LRR" evidence="3">
    <location>
        <begin position="18"/>
        <end position="141"/>
    </location>
</feature>
<dbReference type="SUPFAM" id="SSF52058">
    <property type="entry name" value="L domain-like"/>
    <property type="match status" value="1"/>
</dbReference>
<evidence type="ECO:0000256" key="1">
    <source>
        <dbReference type="ARBA" id="ARBA00022737"/>
    </source>
</evidence>
<gene>
    <name evidence="4" type="ORF">CMV_026512</name>
</gene>
<dbReference type="InterPro" id="IPR032675">
    <property type="entry name" value="LRR_dom_sf"/>
</dbReference>
<dbReference type="AlphaFoldDB" id="A0A8J4QJV8"/>
<dbReference type="InterPro" id="IPR055414">
    <property type="entry name" value="LRR_R13L4/SHOC2-like"/>
</dbReference>
<evidence type="ECO:0000256" key="2">
    <source>
        <dbReference type="ARBA" id="ARBA00022821"/>
    </source>
</evidence>
<keyword evidence="2" id="KW-0611">Plant defense</keyword>
<dbReference type="Pfam" id="PF23598">
    <property type="entry name" value="LRR_14"/>
    <property type="match status" value="1"/>
</dbReference>
<proteinExistence type="predicted"/>
<dbReference type="Gene3D" id="3.80.10.10">
    <property type="entry name" value="Ribonuclease Inhibitor"/>
    <property type="match status" value="1"/>
</dbReference>
<comment type="caution">
    <text evidence="4">The sequence shown here is derived from an EMBL/GenBank/DDBJ whole genome shotgun (WGS) entry which is preliminary data.</text>
</comment>
<accession>A0A8J4QJV8</accession>
<keyword evidence="5" id="KW-1185">Reference proteome</keyword>
<evidence type="ECO:0000313" key="5">
    <source>
        <dbReference type="Proteomes" id="UP000737018"/>
    </source>
</evidence>
<dbReference type="PANTHER" id="PTHR36766">
    <property type="entry name" value="PLANT BROAD-SPECTRUM MILDEW RESISTANCE PROTEIN RPW8"/>
    <property type="match status" value="1"/>
</dbReference>
<name>A0A8J4QJV8_9ROSI</name>
<evidence type="ECO:0000259" key="3">
    <source>
        <dbReference type="Pfam" id="PF23598"/>
    </source>
</evidence>
<reference evidence="4" key="1">
    <citation type="submission" date="2020-03" db="EMBL/GenBank/DDBJ databases">
        <title>Castanea mollissima Vanexum genome sequencing.</title>
        <authorList>
            <person name="Staton M."/>
        </authorList>
    </citation>
    <scope>NUCLEOTIDE SEQUENCE</scope>
    <source>
        <tissue evidence="4">Leaf</tissue>
    </source>
</reference>